<dbReference type="Pfam" id="PF08721">
    <property type="entry name" value="Tn7_Tnp_TnsA_C"/>
    <property type="match status" value="1"/>
</dbReference>
<evidence type="ECO:0000313" key="3">
    <source>
        <dbReference type="EMBL" id="GAA6169004.1"/>
    </source>
</evidence>
<keyword evidence="4" id="KW-1185">Reference proteome</keyword>
<dbReference type="CDD" id="cd22362">
    <property type="entry name" value="TnsA_endonuclease-like"/>
    <property type="match status" value="1"/>
</dbReference>
<dbReference type="InterPro" id="IPR014833">
    <property type="entry name" value="TnsA_N"/>
</dbReference>
<protein>
    <submittedName>
        <fullName evidence="3">TnsA endonuclease N-terminal domain-containing protein</fullName>
    </submittedName>
</protein>
<dbReference type="Gene3D" id="3.40.1350.10">
    <property type="match status" value="1"/>
</dbReference>
<keyword evidence="3" id="KW-0378">Hydrolase</keyword>
<sequence length="286" mass="33707">MTTFLSPEQKSLIDILEPSIIRRLEKEKRGQGYGKDYKPFLTVRDVPSKGRVHRRISITHGRVVHLLSDLELAAFLVLDWSTSVVDIREQFPLNPEKTLDIARRIEIKHPAVRGVNQVMTTDLLVDIKQDDSVVTQAISVKFREHLEEKRTIEKLELERRYWEAEQVDWYLFTENEVPVTLLKNIKWLMPHVYSFELDEKLRKQVFELILNAIEIYPVGKISAAMQVLDKKQNEKPGTYLAYLRHLLAQGAFIWDMNTINHRSMKTNHIRPSEFWLTEEYEYVHAK</sequence>
<name>A0ABQ0ABI1_9GAMM</name>
<evidence type="ECO:0000259" key="1">
    <source>
        <dbReference type="Pfam" id="PF08721"/>
    </source>
</evidence>
<feature type="domain" description="TnsA endonuclease N-terminal" evidence="2">
    <location>
        <begin position="82"/>
        <end position="174"/>
    </location>
</feature>
<dbReference type="Gene3D" id="1.10.10.10">
    <property type="entry name" value="Winged helix-like DNA-binding domain superfamily/Winged helix DNA-binding domain"/>
    <property type="match status" value="1"/>
</dbReference>
<dbReference type="InterPro" id="IPR011335">
    <property type="entry name" value="Restrct_endonuc-II-like"/>
</dbReference>
<evidence type="ECO:0000313" key="4">
    <source>
        <dbReference type="Proteomes" id="UP001465153"/>
    </source>
</evidence>
<dbReference type="GO" id="GO:0004519">
    <property type="term" value="F:endonuclease activity"/>
    <property type="evidence" value="ECO:0007669"/>
    <property type="project" value="UniProtKB-KW"/>
</dbReference>
<dbReference type="InterPro" id="IPR011856">
    <property type="entry name" value="tRNA_endonuc-like_dom_sf"/>
</dbReference>
<dbReference type="SUPFAM" id="SSF52980">
    <property type="entry name" value="Restriction endonuclease-like"/>
    <property type="match status" value="1"/>
</dbReference>
<proteinExistence type="predicted"/>
<dbReference type="InterPro" id="IPR036388">
    <property type="entry name" value="WH-like_DNA-bd_sf"/>
</dbReference>
<comment type="caution">
    <text evidence="3">The sequence shown here is derived from an EMBL/GenBank/DDBJ whole genome shotgun (WGS) entry which is preliminary data.</text>
</comment>
<reference evidence="3 4" key="1">
    <citation type="submission" date="2024-04" db="EMBL/GenBank/DDBJ databases">
        <title>Draft genome sequence of Sessilibacter corallicola NBRC 116591.</title>
        <authorList>
            <person name="Miyakawa T."/>
            <person name="Kusuya Y."/>
            <person name="Miura T."/>
        </authorList>
    </citation>
    <scope>NUCLEOTIDE SEQUENCE [LARGE SCALE GENOMIC DNA]</scope>
    <source>
        <strain evidence="3 4">KU-00831-HH</strain>
    </source>
</reference>
<dbReference type="Pfam" id="PF08722">
    <property type="entry name" value="Tn7_TnsA-like_N"/>
    <property type="match status" value="1"/>
</dbReference>
<dbReference type="Proteomes" id="UP001465153">
    <property type="component" value="Unassembled WGS sequence"/>
</dbReference>
<organism evidence="3 4">
    <name type="scientific">Sessilibacter corallicola</name>
    <dbReference type="NCBI Taxonomy" id="2904075"/>
    <lineage>
        <taxon>Bacteria</taxon>
        <taxon>Pseudomonadati</taxon>
        <taxon>Pseudomonadota</taxon>
        <taxon>Gammaproteobacteria</taxon>
        <taxon>Cellvibrionales</taxon>
        <taxon>Cellvibrionaceae</taxon>
        <taxon>Sessilibacter</taxon>
    </lineage>
</organism>
<accession>A0ABQ0ABI1</accession>
<feature type="domain" description="TnsA endonuclease C-terminal" evidence="1">
    <location>
        <begin position="176"/>
        <end position="256"/>
    </location>
</feature>
<gene>
    <name evidence="3" type="ORF">NBRC116591_28150</name>
</gene>
<dbReference type="RefSeq" id="WP_353303660.1">
    <property type="nucleotide sequence ID" value="NZ_BAABWN010000009.1"/>
</dbReference>
<keyword evidence="3" id="KW-0540">Nuclease</keyword>
<keyword evidence="3" id="KW-0255">Endonuclease</keyword>
<dbReference type="InterPro" id="IPR014832">
    <property type="entry name" value="TnsA_C"/>
</dbReference>
<dbReference type="EMBL" id="BAABWN010000009">
    <property type="protein sequence ID" value="GAA6169004.1"/>
    <property type="molecule type" value="Genomic_DNA"/>
</dbReference>
<evidence type="ECO:0000259" key="2">
    <source>
        <dbReference type="Pfam" id="PF08722"/>
    </source>
</evidence>